<dbReference type="PANTHER" id="PTHR10900:SF77">
    <property type="entry name" value="FI19380P1"/>
    <property type="match status" value="1"/>
</dbReference>
<dbReference type="OrthoDB" id="286301at2759"/>
<feature type="domain" description="FAS1" evidence="2">
    <location>
        <begin position="23"/>
        <end position="177"/>
    </location>
</feature>
<dbReference type="PANTHER" id="PTHR10900">
    <property type="entry name" value="PERIOSTIN-RELATED"/>
    <property type="match status" value="1"/>
</dbReference>
<dbReference type="InterPro" id="IPR036378">
    <property type="entry name" value="FAS1_dom_sf"/>
</dbReference>
<dbReference type="InterPro" id="IPR050904">
    <property type="entry name" value="Adhesion/Biosynth-related"/>
</dbReference>
<reference evidence="3 4" key="1">
    <citation type="journal article" date="2018" name="MBio">
        <title>Comparative Genomics Reveals the Core Gene Toolbox for the Fungus-Insect Symbiosis.</title>
        <authorList>
            <person name="Wang Y."/>
            <person name="Stata M."/>
            <person name="Wang W."/>
            <person name="Stajich J.E."/>
            <person name="White M.M."/>
            <person name="Moncalvo J.M."/>
        </authorList>
    </citation>
    <scope>NUCLEOTIDE SEQUENCE [LARGE SCALE GENOMIC DNA]</scope>
    <source>
        <strain evidence="3 4">SWE-8-4</strain>
    </source>
</reference>
<keyword evidence="4" id="KW-1185">Reference proteome</keyword>
<dbReference type="EMBL" id="MBFR01000352">
    <property type="protein sequence ID" value="PVU88902.1"/>
    <property type="molecule type" value="Genomic_DNA"/>
</dbReference>
<sequence length="311" mass="33462">MNKAIFGLCMGLAVVSGMVAKTGNIVLDSLAAQEDLSILRELIGRGSFADVTSRPQFVTFPFTFLAPSNEAFKKAGDLGTDPRKLKSVLAFHVLNETLYTQQVVEQGGKTRMAVSNLIDDWYVQLGANKRQMIGLRQTERGIEIVDGTYRKGEEYPRIIRSDTKAGNGVIHVIDKVLTFPQPISTVLESSEEFSELRSQLQRSNLGSVLEVAQGVTLFASDNAGFASSGISGQTPVEELVSVLGKSIVPGTALYSSMIVPGTSYQTNNANYKAQIDLGDNGAVIVGGSKVLRADIIVKNGVIHRVDKPILA</sequence>
<feature type="chain" id="PRO_5015644918" description="FAS1 domain-containing protein" evidence="1">
    <location>
        <begin position="21"/>
        <end position="311"/>
    </location>
</feature>
<dbReference type="SMART" id="SM00554">
    <property type="entry name" value="FAS1"/>
    <property type="match status" value="2"/>
</dbReference>
<evidence type="ECO:0000313" key="4">
    <source>
        <dbReference type="Proteomes" id="UP000245383"/>
    </source>
</evidence>
<dbReference type="PROSITE" id="PS50213">
    <property type="entry name" value="FAS1"/>
    <property type="match status" value="2"/>
</dbReference>
<organism evidence="3 4">
    <name type="scientific">Smittium simulii</name>
    <dbReference type="NCBI Taxonomy" id="133385"/>
    <lineage>
        <taxon>Eukaryota</taxon>
        <taxon>Fungi</taxon>
        <taxon>Fungi incertae sedis</taxon>
        <taxon>Zoopagomycota</taxon>
        <taxon>Kickxellomycotina</taxon>
        <taxon>Harpellomycetes</taxon>
        <taxon>Harpellales</taxon>
        <taxon>Legeriomycetaceae</taxon>
        <taxon>Smittium</taxon>
    </lineage>
</organism>
<comment type="caution">
    <text evidence="3">The sequence shown here is derived from an EMBL/GenBank/DDBJ whole genome shotgun (WGS) entry which is preliminary data.</text>
</comment>
<evidence type="ECO:0000259" key="2">
    <source>
        <dbReference type="PROSITE" id="PS50213"/>
    </source>
</evidence>
<accession>A0A2T9Y999</accession>
<dbReference type="STRING" id="133385.A0A2T9Y999"/>
<feature type="domain" description="FAS1" evidence="2">
    <location>
        <begin position="180"/>
        <end position="309"/>
    </location>
</feature>
<feature type="signal peptide" evidence="1">
    <location>
        <begin position="1"/>
        <end position="20"/>
    </location>
</feature>
<proteinExistence type="predicted"/>
<dbReference type="InterPro" id="IPR000782">
    <property type="entry name" value="FAS1_domain"/>
</dbReference>
<gene>
    <name evidence="3" type="ORF">BB561_005657</name>
</gene>
<name>A0A2T9Y999_9FUNG</name>
<dbReference type="SUPFAM" id="SSF82153">
    <property type="entry name" value="FAS1 domain"/>
    <property type="match status" value="2"/>
</dbReference>
<evidence type="ECO:0000313" key="3">
    <source>
        <dbReference type="EMBL" id="PVU88902.1"/>
    </source>
</evidence>
<dbReference type="Pfam" id="PF02469">
    <property type="entry name" value="Fasciclin"/>
    <property type="match status" value="2"/>
</dbReference>
<protein>
    <recommendedName>
        <fullName evidence="2">FAS1 domain-containing protein</fullName>
    </recommendedName>
</protein>
<keyword evidence="1" id="KW-0732">Signal</keyword>
<evidence type="ECO:0000256" key="1">
    <source>
        <dbReference type="SAM" id="SignalP"/>
    </source>
</evidence>
<dbReference type="Gene3D" id="2.30.180.10">
    <property type="entry name" value="FAS1 domain"/>
    <property type="match status" value="2"/>
</dbReference>
<dbReference type="AlphaFoldDB" id="A0A2T9Y999"/>
<dbReference type="Proteomes" id="UP000245383">
    <property type="component" value="Unassembled WGS sequence"/>
</dbReference>